<dbReference type="PROSITE" id="PS50095">
    <property type="entry name" value="PLAT"/>
    <property type="match status" value="1"/>
</dbReference>
<dbReference type="Proteomes" id="UP000069549">
    <property type="component" value="Chromosome 10"/>
</dbReference>
<evidence type="ECO:0000259" key="5">
    <source>
        <dbReference type="PROSITE" id="PS50287"/>
    </source>
</evidence>
<feature type="domain" description="LCCL" evidence="6">
    <location>
        <begin position="276"/>
        <end position="365"/>
    </location>
</feature>
<dbReference type="Gene3D" id="2.60.120.200">
    <property type="match status" value="1"/>
</dbReference>
<gene>
    <name evidence="7" type="primary">CCp3</name>
    <name evidence="7" type="ORF">PBK173_000260400</name>
    <name evidence="11" type="ORF">PBNK65E_000253200</name>
    <name evidence="8" type="ORF">PBNK65NY_000252400</name>
    <name evidence="9" type="ORF">PBSP11A_000252200</name>
    <name evidence="10" type="ORF">PBSP11RLL_000252300</name>
</gene>
<dbReference type="EMBL" id="LT608258">
    <property type="protein sequence ID" value="SCM16227.1"/>
    <property type="molecule type" value="Genomic_DNA"/>
</dbReference>
<protein>
    <submittedName>
        <fullName evidence="7">LCCL domain-containing protein</fullName>
    </submittedName>
</protein>
<dbReference type="SUPFAM" id="SSF69848">
    <property type="entry name" value="LCCL domain"/>
    <property type="match status" value="4"/>
</dbReference>
<feature type="domain" description="LCCL" evidence="6">
    <location>
        <begin position="1200"/>
        <end position="1297"/>
    </location>
</feature>
<dbReference type="Pfam" id="PF03815">
    <property type="entry name" value="LCCL"/>
    <property type="match status" value="4"/>
</dbReference>
<dbReference type="InterPro" id="IPR013320">
    <property type="entry name" value="ConA-like_dom_sf"/>
</dbReference>
<evidence type="ECO:0000313" key="7">
    <source>
        <dbReference type="EMBL" id="CXI56206.1"/>
    </source>
</evidence>
<evidence type="ECO:0000256" key="3">
    <source>
        <dbReference type="SAM" id="SignalP"/>
    </source>
</evidence>
<proteinExistence type="predicted"/>
<dbReference type="OrthoDB" id="536948at2759"/>
<name>A0A113RWK3_PLABE</name>
<organism evidence="7 12">
    <name type="scientific">Plasmodium berghei</name>
    <dbReference type="NCBI Taxonomy" id="5821"/>
    <lineage>
        <taxon>Eukaryota</taxon>
        <taxon>Sar</taxon>
        <taxon>Alveolata</taxon>
        <taxon>Apicomplexa</taxon>
        <taxon>Aconoidasida</taxon>
        <taxon>Haemosporida</taxon>
        <taxon>Plasmodiidae</taxon>
        <taxon>Plasmodium</taxon>
        <taxon>Plasmodium (Vinckeia)</taxon>
    </lineage>
</organism>
<keyword evidence="1" id="KW-1015">Disulfide bond</keyword>
<dbReference type="VEuPathDB" id="PlasmoDB:PBANKA_1035200"/>
<evidence type="ECO:0000259" key="6">
    <source>
        <dbReference type="PROSITE" id="PS50820"/>
    </source>
</evidence>
<dbReference type="SMART" id="SM00202">
    <property type="entry name" value="SR"/>
    <property type="match status" value="2"/>
</dbReference>
<comment type="caution">
    <text evidence="2">Lacks conserved residue(s) required for the propagation of feature annotation.</text>
</comment>
<evidence type="ECO:0000259" key="4">
    <source>
        <dbReference type="PROSITE" id="PS50095"/>
    </source>
</evidence>
<dbReference type="InterPro" id="IPR036609">
    <property type="entry name" value="LCCL_sf"/>
</dbReference>
<dbReference type="Gene3D" id="2.170.130.20">
    <property type="entry name" value="LCCL-like domain"/>
    <property type="match status" value="4"/>
</dbReference>
<evidence type="ECO:0000313" key="12">
    <source>
        <dbReference type="Proteomes" id="UP000069549"/>
    </source>
</evidence>
<evidence type="ECO:0000313" key="14">
    <source>
        <dbReference type="Proteomes" id="UP000219974"/>
    </source>
</evidence>
<evidence type="ECO:0000313" key="16">
    <source>
        <dbReference type="Proteomes" id="UP000516480"/>
    </source>
</evidence>
<dbReference type="PIRSF" id="PIRSF037512">
    <property type="entry name" value="PxSR"/>
    <property type="match status" value="1"/>
</dbReference>
<evidence type="ECO:0000313" key="15">
    <source>
        <dbReference type="Proteomes" id="UP000220214"/>
    </source>
</evidence>
<dbReference type="Proteomes" id="UP000219974">
    <property type="component" value="Chromosome 10"/>
</dbReference>
<evidence type="ECO:0000313" key="11">
    <source>
        <dbReference type="EMBL" id="SCN26447.1"/>
    </source>
</evidence>
<reference evidence="7 12" key="1">
    <citation type="submission" date="2016-02" db="EMBL/GenBank/DDBJ databases">
        <authorList>
            <consortium name="Pathogen Informatics"/>
        </authorList>
    </citation>
    <scope>NUCLEOTIDE SEQUENCE [LARGE SCALE GENOMIC DNA]</scope>
    <source>
        <strain evidence="7 12">K173</strain>
        <strain evidence="8 16">NK65 ny</strain>
        <strain evidence="11 15">NK65e</strain>
        <strain evidence="9 13">SP11 Antwerpcl1</strain>
        <strain evidence="10 14">SP11 RLL</strain>
    </source>
</reference>
<dbReference type="PANTHER" id="PTHR31331">
    <property type="entry name" value="LCCL DOMAIN PROTEIN (AFU_ORTHOLOGUE AFUA_5G08630)"/>
    <property type="match status" value="1"/>
</dbReference>
<dbReference type="Gene3D" id="3.10.250.10">
    <property type="entry name" value="SRCR-like domain"/>
    <property type="match status" value="2"/>
</dbReference>
<feature type="domain" description="PLAT" evidence="4">
    <location>
        <begin position="160"/>
        <end position="270"/>
    </location>
</feature>
<dbReference type="Pfam" id="PF00530">
    <property type="entry name" value="SRCR"/>
    <property type="match status" value="2"/>
</dbReference>
<accession>A0A113RWK3</accession>
<dbReference type="Gene3D" id="2.60.60.20">
    <property type="entry name" value="PLAT/LH2 domain"/>
    <property type="match status" value="1"/>
</dbReference>
<dbReference type="InterPro" id="IPR036392">
    <property type="entry name" value="PLAT/LH2_dom_sf"/>
</dbReference>
<keyword evidence="3" id="KW-0732">Signal</keyword>
<dbReference type="PROSITE" id="PS50287">
    <property type="entry name" value="SRCR_2"/>
    <property type="match status" value="2"/>
</dbReference>
<dbReference type="InterPro" id="IPR036772">
    <property type="entry name" value="SRCR-like_dom_sf"/>
</dbReference>
<feature type="domain" description="SRCR" evidence="5">
    <location>
        <begin position="534"/>
        <end position="648"/>
    </location>
</feature>
<evidence type="ECO:0000256" key="2">
    <source>
        <dbReference type="PROSITE-ProRule" id="PRU00152"/>
    </source>
</evidence>
<dbReference type="EMBL" id="LT608274">
    <property type="protein sequence ID" value="SCM18023.1"/>
    <property type="molecule type" value="Genomic_DNA"/>
</dbReference>
<evidence type="ECO:0000256" key="1">
    <source>
        <dbReference type="ARBA" id="ARBA00023157"/>
    </source>
</evidence>
<dbReference type="Proteomes" id="UP000516480">
    <property type="component" value="Chromosome 10"/>
</dbReference>
<dbReference type="SUPFAM" id="SSF49723">
    <property type="entry name" value="Lipase/lipooxygenase domain (PLAT/LH2 domain)"/>
    <property type="match status" value="1"/>
</dbReference>
<feature type="domain" description="SRCR" evidence="5">
    <location>
        <begin position="409"/>
        <end position="521"/>
    </location>
</feature>
<feature type="domain" description="LCCL" evidence="6">
    <location>
        <begin position="709"/>
        <end position="783"/>
    </location>
</feature>
<dbReference type="InterPro" id="IPR051957">
    <property type="entry name" value="CRISP-LCCL_domain"/>
</dbReference>
<dbReference type="SUPFAM" id="SSF56487">
    <property type="entry name" value="SRCR-like"/>
    <property type="match status" value="2"/>
</dbReference>
<dbReference type="InterPro" id="IPR001190">
    <property type="entry name" value="SRCR"/>
</dbReference>
<feature type="signal peptide" evidence="3">
    <location>
        <begin position="1"/>
        <end position="22"/>
    </location>
</feature>
<feature type="chain" id="PRO_5014244244" evidence="3">
    <location>
        <begin position="23"/>
        <end position="1304"/>
    </location>
</feature>
<dbReference type="SMART" id="SM00603">
    <property type="entry name" value="LCCL"/>
    <property type="match status" value="3"/>
</dbReference>
<dbReference type="EMBL" id="LT608146">
    <property type="protein sequence ID" value="SCL95316.1"/>
    <property type="molecule type" value="Genomic_DNA"/>
</dbReference>
<dbReference type="Proteomes" id="UP000220214">
    <property type="component" value="Chromosome 10"/>
</dbReference>
<dbReference type="SUPFAM" id="SSF49899">
    <property type="entry name" value="Concanavalin A-like lectins/glucanases"/>
    <property type="match status" value="1"/>
</dbReference>
<dbReference type="EMBL" id="LT614636">
    <property type="protein sequence ID" value="SCN26447.1"/>
    <property type="molecule type" value="Genomic_DNA"/>
</dbReference>
<dbReference type="InterPro" id="IPR004043">
    <property type="entry name" value="LCCL"/>
</dbReference>
<evidence type="ECO:0000313" key="9">
    <source>
        <dbReference type="EMBL" id="SCM16227.1"/>
    </source>
</evidence>
<dbReference type="InterPro" id="IPR001024">
    <property type="entry name" value="PLAT/LH2_dom"/>
</dbReference>
<evidence type="ECO:0000313" key="10">
    <source>
        <dbReference type="EMBL" id="SCM18023.1"/>
    </source>
</evidence>
<dbReference type="Pfam" id="PF01477">
    <property type="entry name" value="PLAT"/>
    <property type="match status" value="1"/>
</dbReference>
<evidence type="ECO:0000313" key="8">
    <source>
        <dbReference type="EMBL" id="SCL95316.1"/>
    </source>
</evidence>
<dbReference type="OMA" id="AGENLCG"/>
<dbReference type="Proteomes" id="UP000219860">
    <property type="component" value="Chromosome 10"/>
</dbReference>
<dbReference type="GO" id="GO:0016020">
    <property type="term" value="C:membrane"/>
    <property type="evidence" value="ECO:0007669"/>
    <property type="project" value="InterPro"/>
</dbReference>
<dbReference type="PROSITE" id="PS50820">
    <property type="entry name" value="LCCL"/>
    <property type="match status" value="3"/>
</dbReference>
<dbReference type="InterPro" id="IPR017229">
    <property type="entry name" value="Scavenger_rcpt_PxSR"/>
</dbReference>
<sequence>MRIYNWVSCGFILLQFFMNVYGKEWCKAKFEYGMSDYAECQKEGDNLTNYMIEIIPAKANNIDLYSDVSIVLSNSQGINTKEIIIGSEKEGLFRKIYSVRKDIDNPEYVHVKLNSKINNNRNWKCKKIKIWKDYKYWTFDCIGILNEEKREATYFLSGNKLYTAYVQTGKDIESGTTGIIDIILLGNNNKRSNTKMLHEGFISGGLKKIKFQASDVGNLENIILINNSYNDPWYCDFVKIKSDDSKIYIFNVKSWIGYPYNNKIKININTNNIDGNAKDIDCHIRANDLIDTTKSLNNNFVLQNKVHIFKVRCPQNCHNSEFSIIEGTSIHPASTSICAAAIYDGSLTESGGEIIVTITKGLNYYYAIDEAYNNLKAIEFSTKGDESDENNFSFYTYHLTSIDDIKSNIRIVDSFGKLSSLGRLEIRVNNKWGAVCKKGPNFEFSEDAAKRACKDLGFPNGIYIKENCSNINEQNYCAGYKYPFNASGILCSGNEQNLLSCNTDDPSYCIDHHDDVIIQCVNQLGNDSIENGTIRLLDSTGSPTSNGIGRLQIYYNGVFGSICSEGWTKETEKIACLELGYHNVKANGFSHHLCSDIAGENLCGHDKERINATNFRCKGDEANLKNCPHETSEDIYCSHEEDIIIGCASAEEEGNDSANSTNISKYGLNKHMMSMEKKKFHPKIELSCFDKISSKAELSKGNVGDIFLVSCPEKCDEDIGVIKGTFVYTFDSYICKAGIHAGVLSSSVTDDMILIITHSRNKFIGTKRNNIESKEFNGESKSFSLSIPTNYIIMEERQNNSKYEDEILKEDNDFYYEHIFKKQNNNEQEKNKTFFEHNMHLEPTFQWLAPSSFAGFNGDENQYINANNLPNEKYIRTLSNFTFIIHFIPNSKGKNKWRTILSHSLCEGISISIDEENELVIEQNCNPHLVKTKFIPKFEHPCHLVLIYNKPNKSISLYINQKKINLEKMKFDFTLNGDLTIGRSNKQATDYFIGDINFVKIYKYILTEQEIKESYDSVLSNNYLNDGMSGNRDINTKKTQNKKTKNNRKTIDGRDCITPCKSKTNVNKNVQINTEEFYLNCSDNLLSERFNGKIGAQFLVSCLEDCTNSKYIVKGSNNYYTPDTSICKAVMHSGIMHKTRNTHKSNEHDEDNNKTNNNSFIIKIVEGLTEYKSSRGHYGIVSKPEKQSQLRSFSLFSKKEDDIFTCFTDAAFLFELPIGTTKNIICPENCHKIDKQIFGTNTYSPLSSVCKAAIHAGVISTKGGQIQIVVGKGQQEFKSSTQNNIQSYIAEKQNRSFTFLKRLY</sequence>
<dbReference type="Pfam" id="PF13385">
    <property type="entry name" value="Laminin_G_3"/>
    <property type="match status" value="1"/>
</dbReference>
<evidence type="ECO:0000313" key="13">
    <source>
        <dbReference type="Proteomes" id="UP000219860"/>
    </source>
</evidence>
<dbReference type="EMBL" id="LT160030">
    <property type="protein sequence ID" value="CXI56206.1"/>
    <property type="molecule type" value="Genomic_DNA"/>
</dbReference>
<dbReference type="PANTHER" id="PTHR31331:SF1">
    <property type="entry name" value="CYSTEINE RICH SECRETORY PROTEIN LCCL DOMAIN CONTAINING 2"/>
    <property type="match status" value="1"/>
</dbReference>